<proteinExistence type="predicted"/>
<dbReference type="Proteomes" id="UP000828390">
    <property type="component" value="Unassembled WGS sequence"/>
</dbReference>
<evidence type="ECO:0000256" key="1">
    <source>
        <dbReference type="PROSITE-ProRule" id="PRU00042"/>
    </source>
</evidence>
<gene>
    <name evidence="3" type="ORF">DPMN_184939</name>
</gene>
<dbReference type="PROSITE" id="PS00028">
    <property type="entry name" value="ZINC_FINGER_C2H2_1"/>
    <property type="match status" value="1"/>
</dbReference>
<reference evidence="3" key="2">
    <citation type="submission" date="2020-11" db="EMBL/GenBank/DDBJ databases">
        <authorList>
            <person name="McCartney M.A."/>
            <person name="Auch B."/>
            <person name="Kono T."/>
            <person name="Mallez S."/>
            <person name="Becker A."/>
            <person name="Gohl D.M."/>
            <person name="Silverstein K.A.T."/>
            <person name="Koren S."/>
            <person name="Bechman K.B."/>
            <person name="Herman A."/>
            <person name="Abrahante J.E."/>
            <person name="Garbe J."/>
        </authorList>
    </citation>
    <scope>NUCLEOTIDE SEQUENCE</scope>
    <source>
        <strain evidence="3">Duluth1</strain>
        <tissue evidence="3">Whole animal</tissue>
    </source>
</reference>
<sequence length="68" mass="8108">MKMKVPVPRDFFGYVWDNRMSTKHRFRMPCVFEQCGREVKTQSRISKHKATHARKGKYFCCGKPFLGH</sequence>
<comment type="caution">
    <text evidence="3">The sequence shown here is derived from an EMBL/GenBank/DDBJ whole genome shotgun (WGS) entry which is preliminary data.</text>
</comment>
<dbReference type="EMBL" id="JAIWYP010000010">
    <property type="protein sequence ID" value="KAH3750417.1"/>
    <property type="molecule type" value="Genomic_DNA"/>
</dbReference>
<dbReference type="InterPro" id="IPR013087">
    <property type="entry name" value="Znf_C2H2_type"/>
</dbReference>
<keyword evidence="1" id="KW-0862">Zinc</keyword>
<dbReference type="GO" id="GO:0008270">
    <property type="term" value="F:zinc ion binding"/>
    <property type="evidence" value="ECO:0007669"/>
    <property type="project" value="UniProtKB-KW"/>
</dbReference>
<name>A0A9D4I8B3_DREPO</name>
<protein>
    <recommendedName>
        <fullName evidence="2">C2H2-type domain-containing protein</fullName>
    </recommendedName>
</protein>
<reference evidence="3" key="1">
    <citation type="journal article" date="2019" name="bioRxiv">
        <title>The Genome of the Zebra Mussel, Dreissena polymorpha: A Resource for Invasive Species Research.</title>
        <authorList>
            <person name="McCartney M.A."/>
            <person name="Auch B."/>
            <person name="Kono T."/>
            <person name="Mallez S."/>
            <person name="Zhang Y."/>
            <person name="Obille A."/>
            <person name="Becker A."/>
            <person name="Abrahante J.E."/>
            <person name="Garbe J."/>
            <person name="Badalamenti J.P."/>
            <person name="Herman A."/>
            <person name="Mangelson H."/>
            <person name="Liachko I."/>
            <person name="Sullivan S."/>
            <person name="Sone E.D."/>
            <person name="Koren S."/>
            <person name="Silverstein K.A.T."/>
            <person name="Beckman K.B."/>
            <person name="Gohl D.M."/>
        </authorList>
    </citation>
    <scope>NUCLEOTIDE SEQUENCE</scope>
    <source>
        <strain evidence="3">Duluth1</strain>
        <tissue evidence="3">Whole animal</tissue>
    </source>
</reference>
<keyword evidence="1" id="KW-0863">Zinc-finger</keyword>
<accession>A0A9D4I8B3</accession>
<dbReference type="PROSITE" id="PS50157">
    <property type="entry name" value="ZINC_FINGER_C2H2_2"/>
    <property type="match status" value="1"/>
</dbReference>
<feature type="domain" description="C2H2-type" evidence="2">
    <location>
        <begin position="28"/>
        <end position="57"/>
    </location>
</feature>
<keyword evidence="1" id="KW-0479">Metal-binding</keyword>
<evidence type="ECO:0000313" key="3">
    <source>
        <dbReference type="EMBL" id="KAH3750417.1"/>
    </source>
</evidence>
<dbReference type="AlphaFoldDB" id="A0A9D4I8B3"/>
<evidence type="ECO:0000313" key="4">
    <source>
        <dbReference type="Proteomes" id="UP000828390"/>
    </source>
</evidence>
<evidence type="ECO:0000259" key="2">
    <source>
        <dbReference type="PROSITE" id="PS50157"/>
    </source>
</evidence>
<keyword evidence="4" id="KW-1185">Reference proteome</keyword>
<organism evidence="3 4">
    <name type="scientific">Dreissena polymorpha</name>
    <name type="common">Zebra mussel</name>
    <name type="synonym">Mytilus polymorpha</name>
    <dbReference type="NCBI Taxonomy" id="45954"/>
    <lineage>
        <taxon>Eukaryota</taxon>
        <taxon>Metazoa</taxon>
        <taxon>Spiralia</taxon>
        <taxon>Lophotrochozoa</taxon>
        <taxon>Mollusca</taxon>
        <taxon>Bivalvia</taxon>
        <taxon>Autobranchia</taxon>
        <taxon>Heteroconchia</taxon>
        <taxon>Euheterodonta</taxon>
        <taxon>Imparidentia</taxon>
        <taxon>Neoheterodontei</taxon>
        <taxon>Myida</taxon>
        <taxon>Dreissenoidea</taxon>
        <taxon>Dreissenidae</taxon>
        <taxon>Dreissena</taxon>
    </lineage>
</organism>